<evidence type="ECO:0000313" key="1">
    <source>
        <dbReference type="EMBL" id="DBA29898.1"/>
    </source>
</evidence>
<accession>A0AAV3AWB2</accession>
<reference evidence="1" key="1">
    <citation type="thesis" date="2020" institute="ProQuest LLC" country="789 East Eisenhower Parkway, Ann Arbor, MI, USA">
        <title>Comparative Genomics and Chromosome Evolution.</title>
        <authorList>
            <person name="Mudd A.B."/>
        </authorList>
    </citation>
    <scope>NUCLEOTIDE SEQUENCE</scope>
    <source>
        <strain evidence="1">1538</strain>
        <tissue evidence="1">Blood</tissue>
    </source>
</reference>
<dbReference type="Proteomes" id="UP001181693">
    <property type="component" value="Unassembled WGS sequence"/>
</dbReference>
<keyword evidence="2" id="KW-1185">Reference proteome</keyword>
<gene>
    <name evidence="1" type="ORF">GDO54_005950</name>
</gene>
<sequence length="80" mass="9210">MYNKSYSLDIHLGILLIHNALKGTVMKRLLLCDRITYNTGKSWHLLFGGIIVPPSGFFRYCISVTCKTRDLCCIFCFLYV</sequence>
<dbReference type="AlphaFoldDB" id="A0AAV3AWB2"/>
<dbReference type="EMBL" id="DYDO01000002">
    <property type="protein sequence ID" value="DBA29898.1"/>
    <property type="molecule type" value="Genomic_DNA"/>
</dbReference>
<name>A0AAV3AWB2_PYXAD</name>
<organism evidence="1 2">
    <name type="scientific">Pyxicephalus adspersus</name>
    <name type="common">African bullfrog</name>
    <dbReference type="NCBI Taxonomy" id="30357"/>
    <lineage>
        <taxon>Eukaryota</taxon>
        <taxon>Metazoa</taxon>
        <taxon>Chordata</taxon>
        <taxon>Craniata</taxon>
        <taxon>Vertebrata</taxon>
        <taxon>Euteleostomi</taxon>
        <taxon>Amphibia</taxon>
        <taxon>Batrachia</taxon>
        <taxon>Anura</taxon>
        <taxon>Neobatrachia</taxon>
        <taxon>Ranoidea</taxon>
        <taxon>Pyxicephalidae</taxon>
        <taxon>Pyxicephalinae</taxon>
        <taxon>Pyxicephalus</taxon>
    </lineage>
</organism>
<evidence type="ECO:0000313" key="2">
    <source>
        <dbReference type="Proteomes" id="UP001181693"/>
    </source>
</evidence>
<protein>
    <submittedName>
        <fullName evidence="1">Uncharacterized protein</fullName>
    </submittedName>
</protein>
<proteinExistence type="predicted"/>
<comment type="caution">
    <text evidence="1">The sequence shown here is derived from an EMBL/GenBank/DDBJ whole genome shotgun (WGS) entry which is preliminary data.</text>
</comment>